<evidence type="ECO:0000256" key="1">
    <source>
        <dbReference type="ARBA" id="ARBA00010940"/>
    </source>
</evidence>
<evidence type="ECO:0000256" key="6">
    <source>
        <dbReference type="SAM" id="MobiDB-lite"/>
    </source>
</evidence>
<dbReference type="PANTHER" id="PTHR12081:SF7">
    <property type="entry name" value="TRANSCRIPTION FACTOR EFL-3"/>
    <property type="match status" value="1"/>
</dbReference>
<sequence length="452" mass="49905">MASATPKRAALMEVQNFETPRTPRIGRRAQESCIISPLSSPISPTANLKLLTKVAAVLSTNRRLMEGGDCRADKPPEEKYSRRLRSLSFICYKFLDIYRLDLPRGQSETISLVGLADRLGIKKRRVYDIINVVASLNLAVKVCKDKYNWFGAQNLVSSLANLKAYAIRNDFHTQLRNILATQPELNWSSKVSRENPEIPDGNQFLVVKEAGFSTQFDHNRIGLLCQKFVMLCLVSDGVSLSLMLLSKMILSSDIQYKTGVRRLYDVANALEALGLIAKSSDPSARRPSFVYRGPPVDSNCPPADVYIDSISENSLDTADSEMDRSLDVSIGNLVEIAYDDNSNNNNIDDFDGGPAAKKRLVFASADDAGSAQAENPPKCNVLRCTPPNDTPDSTPTPDSMPAPKSISLSSMSSRLLSEEEAAFYRRKISKSRCTAPTFFIVRSANKITMKSK</sequence>
<comment type="similarity">
    <text evidence="1 5">Belongs to the E2F/DP family.</text>
</comment>
<dbReference type="Pfam" id="PF02319">
    <property type="entry name" value="WHD_E2F_TDP"/>
    <property type="match status" value="2"/>
</dbReference>
<evidence type="ECO:0000256" key="3">
    <source>
        <dbReference type="ARBA" id="ARBA00023125"/>
    </source>
</evidence>
<feature type="region of interest" description="Disordered" evidence="6">
    <location>
        <begin position="367"/>
        <end position="411"/>
    </location>
</feature>
<comment type="subcellular location">
    <subcellularLocation>
        <location evidence="5">Nucleus</location>
    </subcellularLocation>
</comment>
<keyword evidence="2 5" id="KW-0805">Transcription regulation</keyword>
<keyword evidence="3 5" id="KW-0238">DNA-binding</keyword>
<evidence type="ECO:0000313" key="9">
    <source>
        <dbReference type="Proteomes" id="UP001307889"/>
    </source>
</evidence>
<evidence type="ECO:0000256" key="4">
    <source>
        <dbReference type="ARBA" id="ARBA00023163"/>
    </source>
</evidence>
<keyword evidence="9" id="KW-1185">Reference proteome</keyword>
<gene>
    <name evidence="8" type="ORF">NTJ_14708</name>
</gene>
<feature type="domain" description="E2F/DP family winged-helix DNA-binding" evidence="7">
    <location>
        <begin position="216"/>
        <end position="293"/>
    </location>
</feature>
<dbReference type="EMBL" id="AP028921">
    <property type="protein sequence ID" value="BET01890.1"/>
    <property type="molecule type" value="Genomic_DNA"/>
</dbReference>
<proteinExistence type="inferred from homology"/>
<dbReference type="Gene3D" id="1.10.10.10">
    <property type="entry name" value="Winged helix-like DNA-binding domain superfamily/Winged helix DNA-binding domain"/>
    <property type="match status" value="2"/>
</dbReference>
<keyword evidence="5" id="KW-0539">Nucleus</keyword>
<keyword evidence="4 5" id="KW-0804">Transcription</keyword>
<dbReference type="Proteomes" id="UP001307889">
    <property type="component" value="Chromosome 13"/>
</dbReference>
<dbReference type="InterPro" id="IPR036388">
    <property type="entry name" value="WH-like_DNA-bd_sf"/>
</dbReference>
<dbReference type="SUPFAM" id="SSF46785">
    <property type="entry name" value="Winged helix' DNA-binding domain"/>
    <property type="match status" value="2"/>
</dbReference>
<reference evidence="8 9" key="1">
    <citation type="submission" date="2023-09" db="EMBL/GenBank/DDBJ databases">
        <title>Nesidiocoris tenuis whole genome shotgun sequence.</title>
        <authorList>
            <person name="Shibata T."/>
            <person name="Shimoda M."/>
            <person name="Kobayashi T."/>
            <person name="Uehara T."/>
        </authorList>
    </citation>
    <scope>NUCLEOTIDE SEQUENCE [LARGE SCALE GENOMIC DNA]</scope>
    <source>
        <strain evidence="8 9">Japan</strain>
    </source>
</reference>
<dbReference type="PANTHER" id="PTHR12081">
    <property type="entry name" value="TRANSCRIPTION FACTOR E2F"/>
    <property type="match status" value="1"/>
</dbReference>
<evidence type="ECO:0000259" key="7">
    <source>
        <dbReference type="SMART" id="SM01372"/>
    </source>
</evidence>
<dbReference type="InterPro" id="IPR003316">
    <property type="entry name" value="E2F_WHTH_DNA-bd_dom"/>
</dbReference>
<name>A0ABN7BBY8_9HEMI</name>
<dbReference type="SMART" id="SM01372">
    <property type="entry name" value="E2F_TDP"/>
    <property type="match status" value="2"/>
</dbReference>
<feature type="domain" description="E2F/DP family winged-helix DNA-binding" evidence="7">
    <location>
        <begin position="82"/>
        <end position="151"/>
    </location>
</feature>
<evidence type="ECO:0000256" key="2">
    <source>
        <dbReference type="ARBA" id="ARBA00023015"/>
    </source>
</evidence>
<dbReference type="InterPro" id="IPR015633">
    <property type="entry name" value="E2F"/>
</dbReference>
<evidence type="ECO:0000313" key="8">
    <source>
        <dbReference type="EMBL" id="BET01890.1"/>
    </source>
</evidence>
<organism evidence="8 9">
    <name type="scientific">Nesidiocoris tenuis</name>
    <dbReference type="NCBI Taxonomy" id="355587"/>
    <lineage>
        <taxon>Eukaryota</taxon>
        <taxon>Metazoa</taxon>
        <taxon>Ecdysozoa</taxon>
        <taxon>Arthropoda</taxon>
        <taxon>Hexapoda</taxon>
        <taxon>Insecta</taxon>
        <taxon>Pterygota</taxon>
        <taxon>Neoptera</taxon>
        <taxon>Paraneoptera</taxon>
        <taxon>Hemiptera</taxon>
        <taxon>Heteroptera</taxon>
        <taxon>Panheteroptera</taxon>
        <taxon>Cimicomorpha</taxon>
        <taxon>Miridae</taxon>
        <taxon>Dicyphina</taxon>
        <taxon>Nesidiocoris</taxon>
    </lineage>
</organism>
<accession>A0ABN7BBY8</accession>
<dbReference type="InterPro" id="IPR036390">
    <property type="entry name" value="WH_DNA-bd_sf"/>
</dbReference>
<feature type="compositionally biased region" description="Low complexity" evidence="6">
    <location>
        <begin position="385"/>
        <end position="411"/>
    </location>
</feature>
<protein>
    <recommendedName>
        <fullName evidence="7">E2F/DP family winged-helix DNA-binding domain-containing protein</fullName>
    </recommendedName>
</protein>
<evidence type="ECO:0000256" key="5">
    <source>
        <dbReference type="RuleBase" id="RU003796"/>
    </source>
</evidence>